<dbReference type="InterPro" id="IPR027417">
    <property type="entry name" value="P-loop_NTPase"/>
</dbReference>
<dbReference type="KEGG" id="bgok:Pr1d_40650"/>
<evidence type="ECO:0000313" key="6">
    <source>
        <dbReference type="EMBL" id="QEG36729.1"/>
    </source>
</evidence>
<gene>
    <name evidence="6" type="primary">drrA_4</name>
    <name evidence="6" type="ORF">Pr1d_40650</name>
</gene>
<protein>
    <submittedName>
        <fullName evidence="6">Daunorubicin/doxorubicin resistance ATP-binding protein DrrA</fullName>
        <ecNumber evidence="6">3.6.3.-</ecNumber>
    </submittedName>
</protein>
<dbReference type="Proteomes" id="UP000323917">
    <property type="component" value="Chromosome"/>
</dbReference>
<keyword evidence="6" id="KW-0378">Hydrolase</keyword>
<dbReference type="InterPro" id="IPR003439">
    <property type="entry name" value="ABC_transporter-like_ATP-bd"/>
</dbReference>
<dbReference type="CDD" id="cd03230">
    <property type="entry name" value="ABC_DR_subfamily_A"/>
    <property type="match status" value="1"/>
</dbReference>
<evidence type="ECO:0000256" key="1">
    <source>
        <dbReference type="ARBA" id="ARBA00005417"/>
    </source>
</evidence>
<dbReference type="OrthoDB" id="9795548at2"/>
<keyword evidence="2" id="KW-0813">Transport</keyword>
<dbReference type="PANTHER" id="PTHR43335:SF11">
    <property type="entry name" value="ABC TRANSPORTER RELATED"/>
    <property type="match status" value="1"/>
</dbReference>
<reference evidence="6 7" key="1">
    <citation type="submission" date="2019-08" db="EMBL/GenBank/DDBJ databases">
        <title>Deep-cultivation of Planctomycetes and their phenomic and genomic characterization uncovers novel biology.</title>
        <authorList>
            <person name="Wiegand S."/>
            <person name="Jogler M."/>
            <person name="Boedeker C."/>
            <person name="Pinto D."/>
            <person name="Vollmers J."/>
            <person name="Rivas-Marin E."/>
            <person name="Kohn T."/>
            <person name="Peeters S.H."/>
            <person name="Heuer A."/>
            <person name="Rast P."/>
            <person name="Oberbeckmann S."/>
            <person name="Bunk B."/>
            <person name="Jeske O."/>
            <person name="Meyerdierks A."/>
            <person name="Storesund J.E."/>
            <person name="Kallscheuer N."/>
            <person name="Luecker S."/>
            <person name="Lage O.M."/>
            <person name="Pohl T."/>
            <person name="Merkel B.J."/>
            <person name="Hornburger P."/>
            <person name="Mueller R.-W."/>
            <person name="Bruemmer F."/>
            <person name="Labrenz M."/>
            <person name="Spormann A.M."/>
            <person name="Op den Camp H."/>
            <person name="Overmann J."/>
            <person name="Amann R."/>
            <person name="Jetten M.S.M."/>
            <person name="Mascher T."/>
            <person name="Medema M.H."/>
            <person name="Devos D.P."/>
            <person name="Kaster A.-K."/>
            <person name="Ovreas L."/>
            <person name="Rohde M."/>
            <person name="Galperin M.Y."/>
            <person name="Jogler C."/>
        </authorList>
    </citation>
    <scope>NUCLEOTIDE SEQUENCE [LARGE SCALE GENOMIC DNA]</scope>
    <source>
        <strain evidence="6 7">Pr1d</strain>
    </source>
</reference>
<dbReference type="EMBL" id="CP042913">
    <property type="protein sequence ID" value="QEG36729.1"/>
    <property type="molecule type" value="Genomic_DNA"/>
</dbReference>
<organism evidence="6 7">
    <name type="scientific">Bythopirellula goksoeyrii</name>
    <dbReference type="NCBI Taxonomy" id="1400387"/>
    <lineage>
        <taxon>Bacteria</taxon>
        <taxon>Pseudomonadati</taxon>
        <taxon>Planctomycetota</taxon>
        <taxon>Planctomycetia</taxon>
        <taxon>Pirellulales</taxon>
        <taxon>Lacipirellulaceae</taxon>
        <taxon>Bythopirellula</taxon>
    </lineage>
</organism>
<evidence type="ECO:0000259" key="5">
    <source>
        <dbReference type="PROSITE" id="PS50893"/>
    </source>
</evidence>
<proteinExistence type="inferred from homology"/>
<accession>A0A5B9QFQ2</accession>
<feature type="domain" description="ABC transporter" evidence="5">
    <location>
        <begin position="2"/>
        <end position="230"/>
    </location>
</feature>
<keyword evidence="3" id="KW-0547">Nucleotide-binding</keyword>
<name>A0A5B9QFQ2_9BACT</name>
<keyword evidence="4 6" id="KW-0067">ATP-binding</keyword>
<evidence type="ECO:0000256" key="4">
    <source>
        <dbReference type="ARBA" id="ARBA00022840"/>
    </source>
</evidence>
<evidence type="ECO:0000256" key="2">
    <source>
        <dbReference type="ARBA" id="ARBA00022448"/>
    </source>
</evidence>
<comment type="similarity">
    <text evidence="1">Belongs to the ABC transporter superfamily.</text>
</comment>
<sequence>MIQLNSVTKLYGTVIGVNDMTLDLPAGAYGLLGPNGSGKTTLLSLLTGQLVPTIGSVRVFGQSPRNNAELFHRLGYCPGSEGLYANVSGLEWVRYLCQLQGWNSADARRAAEAALATVGMTAAMQRPIASYSRGMRQRVKLAQAIAHDPDLLILDEPFNGLDPIGRHEMGELLKEWIAGGKCLLLASHLLYEVESITDRFLLINGGRLLASGTAAEVHALLVDAPNEITLRTSHPHRLASLLVEHKVTDSLHVSDHCVVLSTKHPGQLYEQLPQWLADEKIAITEMHSADESLQALFDSLLKIHRGEVL</sequence>
<dbReference type="SMART" id="SM00382">
    <property type="entry name" value="AAA"/>
    <property type="match status" value="1"/>
</dbReference>
<dbReference type="PANTHER" id="PTHR43335">
    <property type="entry name" value="ABC TRANSPORTER, ATP-BINDING PROTEIN"/>
    <property type="match status" value="1"/>
</dbReference>
<dbReference type="Pfam" id="PF00005">
    <property type="entry name" value="ABC_tran"/>
    <property type="match status" value="1"/>
</dbReference>
<dbReference type="InterPro" id="IPR003593">
    <property type="entry name" value="AAA+_ATPase"/>
</dbReference>
<dbReference type="Gene3D" id="3.40.50.300">
    <property type="entry name" value="P-loop containing nucleotide triphosphate hydrolases"/>
    <property type="match status" value="1"/>
</dbReference>
<evidence type="ECO:0000313" key="7">
    <source>
        <dbReference type="Proteomes" id="UP000323917"/>
    </source>
</evidence>
<evidence type="ECO:0000256" key="3">
    <source>
        <dbReference type="ARBA" id="ARBA00022741"/>
    </source>
</evidence>
<dbReference type="EC" id="3.6.3.-" evidence="6"/>
<keyword evidence="7" id="KW-1185">Reference proteome</keyword>
<dbReference type="GO" id="GO:0005524">
    <property type="term" value="F:ATP binding"/>
    <property type="evidence" value="ECO:0007669"/>
    <property type="project" value="UniProtKB-KW"/>
</dbReference>
<dbReference type="AlphaFoldDB" id="A0A5B9QFQ2"/>
<dbReference type="GO" id="GO:0016887">
    <property type="term" value="F:ATP hydrolysis activity"/>
    <property type="evidence" value="ECO:0007669"/>
    <property type="project" value="InterPro"/>
</dbReference>
<dbReference type="PROSITE" id="PS50893">
    <property type="entry name" value="ABC_TRANSPORTER_2"/>
    <property type="match status" value="1"/>
</dbReference>
<dbReference type="SUPFAM" id="SSF52540">
    <property type="entry name" value="P-loop containing nucleoside triphosphate hydrolases"/>
    <property type="match status" value="1"/>
</dbReference>